<dbReference type="AlphaFoldDB" id="A0A9X2W3E4"/>
<proteinExistence type="predicted"/>
<reference evidence="2" key="1">
    <citation type="submission" date="2022-09" db="EMBL/GenBank/DDBJ databases">
        <title>The genome sequence of Tsuneonella sp. YG55.</title>
        <authorList>
            <person name="Liu Y."/>
        </authorList>
    </citation>
    <scope>NUCLEOTIDE SEQUENCE</scope>
    <source>
        <strain evidence="2">YG55</strain>
    </source>
</reference>
<feature type="transmembrane region" description="Helical" evidence="1">
    <location>
        <begin position="229"/>
        <end position="249"/>
    </location>
</feature>
<sequence>MTLFVERRRPAFTSELVARAVLAWLMISALLIVTNLSAIIAYQFPDPDDTLRLLQVRDLIAGQNWFDLSQHRIDAVNGGVPMHWSRLVDLPIAAVVLLLRGLVGQPAAETVALIVVPLATMAVALLLAGRIAWRLLGGETAGFACLAMALSVPVIEQMRPMRIDHHGWQIVCALAVMNALMARRPYLGGWIAGLAMAAWLSISIEGLPLAAAICGVTALRWLRDRHDKWWFVGTMQGLATGSLALFAMTRGFADLSQHCDAISPAHLGAFTLGALATTGLARLEPLPRFAQVTGLTLVAALGAATLVSFAPSCTTGAFAELDPLVDTFWYQAVGEGLPVWQQPAAVILQVVIPPMVALMASLQLAGRSSGWLRRWWQDYSLILGAAFMISLLVVRAGAVAGALAAVPLGWLVREWLRSARNLRRPGRRALALAAMALALLPAMPITLFAIARPARAASGEIAPRVSACRVDRGAAVFHQLPPGEVLAPLDVGPQILFATDRTVIATGHHRGAAAMRTTITAFIGPDETTHATLLRRGTRYVAICPDLVEPMRYAAAAPHGFMAALLAGQVPDWLEPVAIPQGSGLLVWRVRG</sequence>
<feature type="transmembrane region" description="Helical" evidence="1">
    <location>
        <begin position="430"/>
        <end position="451"/>
    </location>
</feature>
<evidence type="ECO:0000313" key="2">
    <source>
        <dbReference type="EMBL" id="MCT2559903.1"/>
    </source>
</evidence>
<dbReference type="EMBL" id="JAOAMV010000007">
    <property type="protein sequence ID" value="MCT2559903.1"/>
    <property type="molecule type" value="Genomic_DNA"/>
</dbReference>
<feature type="transmembrane region" description="Helical" evidence="1">
    <location>
        <begin position="110"/>
        <end position="129"/>
    </location>
</feature>
<name>A0A9X2W3E4_9SPHN</name>
<dbReference type="RefSeq" id="WP_259962937.1">
    <property type="nucleotide sequence ID" value="NZ_JAOAMV010000007.1"/>
</dbReference>
<protein>
    <submittedName>
        <fullName evidence="2">Uncharacterized protein</fullName>
    </submittedName>
</protein>
<feature type="transmembrane region" description="Helical" evidence="1">
    <location>
        <begin position="198"/>
        <end position="222"/>
    </location>
</feature>
<keyword evidence="1" id="KW-0812">Transmembrane</keyword>
<evidence type="ECO:0000256" key="1">
    <source>
        <dbReference type="SAM" id="Phobius"/>
    </source>
</evidence>
<keyword evidence="1" id="KW-1133">Transmembrane helix</keyword>
<feature type="transmembrane region" description="Helical" evidence="1">
    <location>
        <begin position="261"/>
        <end position="283"/>
    </location>
</feature>
<accession>A0A9X2W3E4</accession>
<gene>
    <name evidence="2" type="ORF">N0B51_13040</name>
</gene>
<comment type="caution">
    <text evidence="2">The sequence shown here is derived from an EMBL/GenBank/DDBJ whole genome shotgun (WGS) entry which is preliminary data.</text>
</comment>
<feature type="transmembrane region" description="Helical" evidence="1">
    <location>
        <begin position="381"/>
        <end position="410"/>
    </location>
</feature>
<keyword evidence="1" id="KW-0472">Membrane</keyword>
<feature type="transmembrane region" description="Helical" evidence="1">
    <location>
        <begin position="84"/>
        <end position="103"/>
    </location>
</feature>
<feature type="transmembrane region" description="Helical" evidence="1">
    <location>
        <begin position="339"/>
        <end position="360"/>
    </location>
</feature>
<evidence type="ECO:0000313" key="3">
    <source>
        <dbReference type="Proteomes" id="UP001142648"/>
    </source>
</evidence>
<feature type="transmembrane region" description="Helical" evidence="1">
    <location>
        <begin position="295"/>
        <end position="319"/>
    </location>
</feature>
<organism evidence="2 3">
    <name type="scientific">Tsuneonella litorea</name>
    <dbReference type="NCBI Taxonomy" id="2976475"/>
    <lineage>
        <taxon>Bacteria</taxon>
        <taxon>Pseudomonadati</taxon>
        <taxon>Pseudomonadota</taxon>
        <taxon>Alphaproteobacteria</taxon>
        <taxon>Sphingomonadales</taxon>
        <taxon>Erythrobacteraceae</taxon>
        <taxon>Tsuneonella</taxon>
    </lineage>
</organism>
<feature type="transmembrane region" description="Helical" evidence="1">
    <location>
        <begin position="21"/>
        <end position="44"/>
    </location>
</feature>
<dbReference type="Proteomes" id="UP001142648">
    <property type="component" value="Unassembled WGS sequence"/>
</dbReference>
<keyword evidence="3" id="KW-1185">Reference proteome</keyword>